<sequence>MGESPINNYHFSDFEMTDSTLDLSEYNVLEINAIPEGLQQWEIKSRQIDNILYALAQLGIRCDYLVDDVDSIKFKLDFDPPLYSYERDTDDSFIYFDEPDDLDDLFTLIDDEEFW</sequence>
<evidence type="ECO:0000313" key="1">
    <source>
        <dbReference type="EMBL" id="AJR28414.1"/>
    </source>
</evidence>
<dbReference type="KEGG" id="vg:37627467"/>
<reference evidence="1 2" key="1">
    <citation type="journal article" date="2015" name="PLoS Pathog.">
        <title>Evolution of genome size and complexity in the rhabdoviridae.</title>
        <authorList>
            <person name="Walker P.J."/>
            <person name="Firth C."/>
            <person name="Widen S.G."/>
            <person name="Blasdell K.R."/>
            <person name="Guzman H."/>
            <person name="Wood T.G."/>
            <person name="Paradkar P.N."/>
            <person name="Holmes E.C."/>
            <person name="Tesh R.B."/>
            <person name="Vasilakis N."/>
        </authorList>
    </citation>
    <scope>NUCLEOTIDE SEQUENCE [LARGE SCALE GENOMIC DNA]</scope>
    <source>
        <strain evidence="1 2">BeAn42217</strain>
    </source>
</reference>
<protein>
    <submittedName>
        <fullName evidence="1">Uncharacterized protein</fullName>
    </submittedName>
</protein>
<keyword evidence="2" id="KW-1185">Reference proteome</keyword>
<dbReference type="EMBL" id="KM205000">
    <property type="protein sequence ID" value="AJR28414.1"/>
    <property type="molecule type" value="Viral_cRNA"/>
</dbReference>
<dbReference type="OrthoDB" id="36713at10239"/>
<dbReference type="GeneID" id="37627467"/>
<dbReference type="RefSeq" id="YP_009362268.1">
    <property type="nucleotide sequence ID" value="NC_034550.1"/>
</dbReference>
<organism evidence="1 2">
    <name type="scientific">Chaco virus</name>
    <dbReference type="NCBI Taxonomy" id="1158189"/>
    <lineage>
        <taxon>Viruses</taxon>
        <taxon>Riboviria</taxon>
        <taxon>Orthornavirae</taxon>
        <taxon>Negarnaviricota</taxon>
        <taxon>Haploviricotina</taxon>
        <taxon>Monjiviricetes</taxon>
        <taxon>Mononegavirales</taxon>
        <taxon>Rhabdoviridae</taxon>
        <taxon>Alpharhabdovirinae</taxon>
        <taxon>Sripuvirus</taxon>
        <taxon>Sripuvirus chaco</taxon>
    </lineage>
</organism>
<name>A0A0D3R135_9RHAB</name>
<proteinExistence type="predicted"/>
<evidence type="ECO:0000313" key="2">
    <source>
        <dbReference type="Proteomes" id="UP000204023"/>
    </source>
</evidence>
<accession>A0A0D3R135</accession>
<dbReference type="Proteomes" id="UP000204023">
    <property type="component" value="Segment"/>
</dbReference>